<protein>
    <submittedName>
        <fullName evidence="1">Uncharacterized protein</fullName>
    </submittedName>
</protein>
<organism evidence="1 2">
    <name type="scientific">Tetrahymena thermophila (strain SB210)</name>
    <dbReference type="NCBI Taxonomy" id="312017"/>
    <lineage>
        <taxon>Eukaryota</taxon>
        <taxon>Sar</taxon>
        <taxon>Alveolata</taxon>
        <taxon>Ciliophora</taxon>
        <taxon>Intramacronucleata</taxon>
        <taxon>Oligohymenophorea</taxon>
        <taxon>Hymenostomatida</taxon>
        <taxon>Tetrahymenina</taxon>
        <taxon>Tetrahymenidae</taxon>
        <taxon>Tetrahymena</taxon>
    </lineage>
</organism>
<accession>I7MB23</accession>
<name>I7MB23_TETTS</name>
<dbReference type="Proteomes" id="UP000009168">
    <property type="component" value="Unassembled WGS sequence"/>
</dbReference>
<dbReference type="HOGENOM" id="CLU_363517_0_0_1"/>
<evidence type="ECO:0000313" key="2">
    <source>
        <dbReference type="Proteomes" id="UP000009168"/>
    </source>
</evidence>
<dbReference type="AlphaFoldDB" id="I7MB23"/>
<evidence type="ECO:0000313" key="1">
    <source>
        <dbReference type="EMBL" id="EAS07170.1"/>
    </source>
</evidence>
<dbReference type="RefSeq" id="XP_001027412.1">
    <property type="nucleotide sequence ID" value="XM_001027412.2"/>
</dbReference>
<gene>
    <name evidence="1" type="ORF">TTHERM_00647030</name>
</gene>
<reference evidence="2" key="1">
    <citation type="journal article" date="2006" name="PLoS Biol.">
        <title>Macronuclear genome sequence of the ciliate Tetrahymena thermophila, a model eukaryote.</title>
        <authorList>
            <person name="Eisen J.A."/>
            <person name="Coyne R.S."/>
            <person name="Wu M."/>
            <person name="Wu D."/>
            <person name="Thiagarajan M."/>
            <person name="Wortman J.R."/>
            <person name="Badger J.H."/>
            <person name="Ren Q."/>
            <person name="Amedeo P."/>
            <person name="Jones K.M."/>
            <person name="Tallon L.J."/>
            <person name="Delcher A.L."/>
            <person name="Salzberg S.L."/>
            <person name="Silva J.C."/>
            <person name="Haas B.J."/>
            <person name="Majoros W.H."/>
            <person name="Farzad M."/>
            <person name="Carlton J.M."/>
            <person name="Smith R.K. Jr."/>
            <person name="Garg J."/>
            <person name="Pearlman R.E."/>
            <person name="Karrer K.M."/>
            <person name="Sun L."/>
            <person name="Manning G."/>
            <person name="Elde N.C."/>
            <person name="Turkewitz A.P."/>
            <person name="Asai D.J."/>
            <person name="Wilkes D.E."/>
            <person name="Wang Y."/>
            <person name="Cai H."/>
            <person name="Collins K."/>
            <person name="Stewart B.A."/>
            <person name="Lee S.R."/>
            <person name="Wilamowska K."/>
            <person name="Weinberg Z."/>
            <person name="Ruzzo W.L."/>
            <person name="Wloga D."/>
            <person name="Gaertig J."/>
            <person name="Frankel J."/>
            <person name="Tsao C.-C."/>
            <person name="Gorovsky M.A."/>
            <person name="Keeling P.J."/>
            <person name="Waller R.F."/>
            <person name="Patron N.J."/>
            <person name="Cherry J.M."/>
            <person name="Stover N.A."/>
            <person name="Krieger C.J."/>
            <person name="del Toro C."/>
            <person name="Ryder H.F."/>
            <person name="Williamson S.C."/>
            <person name="Barbeau R.A."/>
            <person name="Hamilton E.P."/>
            <person name="Orias E."/>
        </authorList>
    </citation>
    <scope>NUCLEOTIDE SEQUENCE [LARGE SCALE GENOMIC DNA]</scope>
    <source>
        <strain evidence="2">SB210</strain>
    </source>
</reference>
<sequence length="769" mass="88288">MNSLLNRPQTQKTQIEQFSNFQEGINALFTSTSSLDSSRISNNFDKDYWINYYTQQKIKVKEEKQKIQFLSDKKQPTNILNGKRQLIFSRPYKSKVINKKQVNMKLDSSQLDLGERVLDCLKQQENSQVVQQEAEQLENIQANESQNNQVGKGEQLISPCLSQNNLQSMISQKNDQEFSKQQQQQQQQLIQLQLQQIQQYNMLLQNSTQFQTPQSSGQTSPIQSVSTLAYKQSQNKLQQKQLECIGISSQRQISSNTNNSFQSMVQINNVQPFQSVNDINQRKSSIFRDDSNQNSNQPSKNQLELQCIHVKKLKGIGEKIEKEIAKNLFSNNHLILATSPTNQQHMSQTQNQFTKTATQKVYQSQNSQALINNFSIMQNNKVLEKSIINFQKQKALSTIKYNSFLQDLNSGSLKSSIHQSGEQNKQLLGVQSQQELQYCKLKTESALFNGRGSMTPTTMKQDPNEIIFTSQNNYQDSFLENKDQSQKLFLLEGYSQTTNQAQKIQQFPQNNSEDIQVQLQQSSLQYQQAMQPLQQFQQLQQQYLFPKSQAGNQAQFFQELNKQRILSSNNNNVVQNLSNISSVLINNQQQQNATSKKRLASANQYNRKLMSNYKKQELLVTTIKPEFINSQLEEQSNIKNSIHIKTQISNNSMINSKNNKNKNITINNTNNEINQNQQLNQSKKIPGFNVLEGIQQLSIKQQLQGSQSTTNATSTSSQINNNITNKQFKLTNFTSPKTQKSFQVLYKICNKNILNTGLKEQKSTFIKLI</sequence>
<keyword evidence="2" id="KW-1185">Reference proteome</keyword>
<dbReference type="EMBL" id="GG662245">
    <property type="protein sequence ID" value="EAS07170.1"/>
    <property type="molecule type" value="Genomic_DNA"/>
</dbReference>
<dbReference type="GeneID" id="7833613"/>
<proteinExistence type="predicted"/>
<dbReference type="InParanoid" id="I7MB23"/>
<dbReference type="KEGG" id="tet:TTHERM_00647030"/>